<evidence type="ECO:0000313" key="2">
    <source>
        <dbReference type="EMBL" id="KAE8956952.1"/>
    </source>
</evidence>
<dbReference type="InterPro" id="IPR004875">
    <property type="entry name" value="DDE_SF_endonuclease_dom"/>
</dbReference>
<evidence type="ECO:0000313" key="3">
    <source>
        <dbReference type="Proteomes" id="UP000429607"/>
    </source>
</evidence>
<dbReference type="Proteomes" id="UP000429607">
    <property type="component" value="Unassembled WGS sequence"/>
</dbReference>
<organism evidence="2 3">
    <name type="scientific">Phytophthora rubi</name>
    <dbReference type="NCBI Taxonomy" id="129364"/>
    <lineage>
        <taxon>Eukaryota</taxon>
        <taxon>Sar</taxon>
        <taxon>Stramenopiles</taxon>
        <taxon>Oomycota</taxon>
        <taxon>Peronosporomycetes</taxon>
        <taxon>Peronosporales</taxon>
        <taxon>Peronosporaceae</taxon>
        <taxon>Phytophthora</taxon>
    </lineage>
</organism>
<comment type="caution">
    <text evidence="2">The sequence shown here is derived from an EMBL/GenBank/DDBJ whole genome shotgun (WGS) entry which is preliminary data.</text>
</comment>
<dbReference type="AlphaFoldDB" id="A0A6A3GHZ7"/>
<reference evidence="2 3" key="1">
    <citation type="submission" date="2018-09" db="EMBL/GenBank/DDBJ databases">
        <title>Genomic investigation of the strawberry pathogen Phytophthora fragariae indicates pathogenicity is determined by transcriptional variation in three key races.</title>
        <authorList>
            <person name="Adams T.M."/>
            <person name="Armitage A.D."/>
            <person name="Sobczyk M.K."/>
            <person name="Bates H.J."/>
            <person name="Dunwell J.M."/>
            <person name="Nellist C.F."/>
            <person name="Harrison R.J."/>
        </authorList>
    </citation>
    <scope>NUCLEOTIDE SEQUENCE [LARGE SCALE GENOMIC DNA]</scope>
    <source>
        <strain evidence="2 3">SCRP249</strain>
    </source>
</reference>
<protein>
    <recommendedName>
        <fullName evidence="1">DDE-1 domain-containing protein</fullName>
    </recommendedName>
</protein>
<dbReference type="Pfam" id="PF03184">
    <property type="entry name" value="DDE_1"/>
    <property type="match status" value="1"/>
</dbReference>
<dbReference type="GO" id="GO:0003676">
    <property type="term" value="F:nucleic acid binding"/>
    <property type="evidence" value="ECO:0007669"/>
    <property type="project" value="InterPro"/>
</dbReference>
<accession>A0A6A3GHZ7</accession>
<sequence length="177" mass="19599">MTANTTINSKNARTVSIRSTGSNARRLTACVACAEDGTKLPLFVVFKAKAGATIEKKLDQILPPNVYGCCQENGWMDERGCRIWMEKVWKPYVTDHPSSLLMLDEFKCHMQTSFVRGLNDLGTEVEIIPGGYTCVLQPCDVGINKPLKDGIRTQYNAWSITKMDGLKGDAKVPAPER</sequence>
<feature type="domain" description="DDE-1" evidence="1">
    <location>
        <begin position="25"/>
        <end position="171"/>
    </location>
</feature>
<proteinExistence type="predicted"/>
<gene>
    <name evidence="2" type="ORF">PR001_g31551</name>
</gene>
<dbReference type="EMBL" id="QXFV01008292">
    <property type="protein sequence ID" value="KAE8956952.1"/>
    <property type="molecule type" value="Genomic_DNA"/>
</dbReference>
<name>A0A6A3GHZ7_9STRA</name>
<evidence type="ECO:0000259" key="1">
    <source>
        <dbReference type="Pfam" id="PF03184"/>
    </source>
</evidence>